<protein>
    <recommendedName>
        <fullName evidence="3">DDH domain-containing protein</fullName>
    </recommendedName>
</protein>
<dbReference type="AlphaFoldDB" id="A0A1G2I4D2"/>
<dbReference type="PANTHER" id="PTHR47618">
    <property type="entry name" value="BIFUNCTIONAL OLIGORIBONUCLEASE AND PAP PHOSPHATASE NRNA"/>
    <property type="match status" value="1"/>
</dbReference>
<reference evidence="1 2" key="1">
    <citation type="journal article" date="2016" name="Nat. Commun.">
        <title>Thousands of microbial genomes shed light on interconnected biogeochemical processes in an aquifer system.</title>
        <authorList>
            <person name="Anantharaman K."/>
            <person name="Brown C.T."/>
            <person name="Hug L.A."/>
            <person name="Sharon I."/>
            <person name="Castelle C.J."/>
            <person name="Probst A.J."/>
            <person name="Thomas B.C."/>
            <person name="Singh A."/>
            <person name="Wilkins M.J."/>
            <person name="Karaoz U."/>
            <person name="Brodie E.L."/>
            <person name="Williams K.H."/>
            <person name="Hubbard S.S."/>
            <person name="Banfield J.F."/>
        </authorList>
    </citation>
    <scope>NUCLEOTIDE SEQUENCE [LARGE SCALE GENOMIC DNA]</scope>
</reference>
<dbReference type="InterPro" id="IPR051319">
    <property type="entry name" value="Oligoribo/pAp-PDE_c-di-AMP_PDE"/>
</dbReference>
<organism evidence="1 2">
    <name type="scientific">Candidatus Staskawiczbacteria bacterium RIFCSPHIGHO2_02_FULL_42_22</name>
    <dbReference type="NCBI Taxonomy" id="1802207"/>
    <lineage>
        <taxon>Bacteria</taxon>
        <taxon>Candidatus Staskawicziibacteriota</taxon>
    </lineage>
</organism>
<name>A0A1G2I4D2_9BACT</name>
<proteinExistence type="predicted"/>
<evidence type="ECO:0000313" key="2">
    <source>
        <dbReference type="Proteomes" id="UP000178820"/>
    </source>
</evidence>
<comment type="caution">
    <text evidence="1">The sequence shown here is derived from an EMBL/GenBank/DDBJ whole genome shotgun (WGS) entry which is preliminary data.</text>
</comment>
<dbReference type="Proteomes" id="UP000178820">
    <property type="component" value="Unassembled WGS sequence"/>
</dbReference>
<dbReference type="SUPFAM" id="SSF64182">
    <property type="entry name" value="DHH phosphoesterases"/>
    <property type="match status" value="1"/>
</dbReference>
<dbReference type="Gene3D" id="3.90.1640.10">
    <property type="entry name" value="inorganic pyrophosphatase (n-terminal core)"/>
    <property type="match status" value="1"/>
</dbReference>
<dbReference type="InterPro" id="IPR038763">
    <property type="entry name" value="DHH_sf"/>
</dbReference>
<dbReference type="PANTHER" id="PTHR47618:SF1">
    <property type="entry name" value="BIFUNCTIONAL OLIGORIBONUCLEASE AND PAP PHOSPHATASE NRNA"/>
    <property type="match status" value="1"/>
</dbReference>
<sequence>MELLQETKNLISEAKNICIIPSDDDQGEGVVNALALFYTLKDLQKNVNLIIDVFPEKLHFLIPSLDFISSPKNFIISIPRAKADVSQVYYEKNEENLKIHLTIDKGNIKKDNIAFYFSEPKPDLVITLGIKDFQDKLGKMDSFAFILDAPIINIDSSSDGYNKKFGNINMVEHASISQISMEIIEGLNENLLTPNVANCLLAGIMLHYHHFNHPATGHEIFEITAKLIKKGASQHRIAKELHKTTKEEAVFLSQIFQNIQTTPHHDVSLSMLDTQAFEHLSPEQITASVEKIKTMGIYDDLLVLWKSHASDPIIKGFFYSKKQELMEKIREHQQGDMKHDWILLHIPGANIADAKEKIFSLLL</sequence>
<evidence type="ECO:0008006" key="3">
    <source>
        <dbReference type="Google" id="ProtNLM"/>
    </source>
</evidence>
<dbReference type="STRING" id="1802207.A3D44_02685"/>
<accession>A0A1G2I4D2</accession>
<evidence type="ECO:0000313" key="1">
    <source>
        <dbReference type="EMBL" id="OGZ69341.1"/>
    </source>
</evidence>
<gene>
    <name evidence="1" type="ORF">A3D44_02685</name>
</gene>
<dbReference type="EMBL" id="MHOT01000012">
    <property type="protein sequence ID" value="OGZ69341.1"/>
    <property type="molecule type" value="Genomic_DNA"/>
</dbReference>